<sequence>MGPLLSACSVLGGDDDPSGAATVAGPPAAADVVAGLRRALERRADAVRRGDRRTFAAGLARRATEVRAQQLTWFDNLGQLPLAELGYDFDRRNIVRRGDAYWVVVEQTMQLAGYDDRPVVSHDRFLFRPSARNERRMLLASVSDPAWEAEHDVQPQPWDLGPVEVRGGLGVLGVFDAGSVGAAPGVIASVERGIADVSAALPQPWRRTVVVYALSSTEFLRTIDELPGGDPERLDGVAFPVAAGPGDAGAAATRFALHPRMLARSGPERDRLVRHELVHVALGDRDDEAPVWLSEGIAEYVSVRPVDPADRAVAEAALGRAIDGVDGLPTAESFTAAGDDPVASYGLSWWICEYVARSFGDEALWSLLDALGAADADEDTVLRRVLGLTGRQLADRGARLMVATFVPDLSRLTPGDGSSGGPSAPGGPSGEPSGQASGVPSPSPSSSALRRRSAS</sequence>
<dbReference type="RefSeq" id="WP_300954495.1">
    <property type="nucleotide sequence ID" value="NZ_JAUHJQ010000012.1"/>
</dbReference>
<name>A0ABT8FLA2_9ACTN</name>
<feature type="compositionally biased region" description="Gly residues" evidence="1">
    <location>
        <begin position="417"/>
        <end position="429"/>
    </location>
</feature>
<feature type="compositionally biased region" description="Low complexity" evidence="1">
    <location>
        <begin position="430"/>
        <end position="448"/>
    </location>
</feature>
<evidence type="ECO:0000313" key="3">
    <source>
        <dbReference type="Proteomes" id="UP001168620"/>
    </source>
</evidence>
<dbReference type="EMBL" id="JAUHJQ010000012">
    <property type="protein sequence ID" value="MDN4175295.1"/>
    <property type="molecule type" value="Genomic_DNA"/>
</dbReference>
<comment type="caution">
    <text evidence="2">The sequence shown here is derived from an EMBL/GenBank/DDBJ whole genome shotgun (WGS) entry which is preliminary data.</text>
</comment>
<keyword evidence="3" id="KW-1185">Reference proteome</keyword>
<dbReference type="Proteomes" id="UP001168620">
    <property type="component" value="Unassembled WGS sequence"/>
</dbReference>
<proteinExistence type="predicted"/>
<evidence type="ECO:0000256" key="1">
    <source>
        <dbReference type="SAM" id="MobiDB-lite"/>
    </source>
</evidence>
<reference evidence="2" key="1">
    <citation type="submission" date="2023-06" db="EMBL/GenBank/DDBJ databases">
        <title>Draft genome sequence of Nocardioides sp. SOB77.</title>
        <authorList>
            <person name="Zhang G."/>
        </authorList>
    </citation>
    <scope>NUCLEOTIDE SEQUENCE</scope>
    <source>
        <strain evidence="2">SOB77</strain>
    </source>
</reference>
<evidence type="ECO:0000313" key="2">
    <source>
        <dbReference type="EMBL" id="MDN4175295.1"/>
    </source>
</evidence>
<protein>
    <recommendedName>
        <fullName evidence="4">Peptidase MA-like domain-containing protein</fullName>
    </recommendedName>
</protein>
<gene>
    <name evidence="2" type="ORF">QWY28_20185</name>
</gene>
<feature type="region of interest" description="Disordered" evidence="1">
    <location>
        <begin position="411"/>
        <end position="455"/>
    </location>
</feature>
<evidence type="ECO:0008006" key="4">
    <source>
        <dbReference type="Google" id="ProtNLM"/>
    </source>
</evidence>
<accession>A0ABT8FLA2</accession>
<organism evidence="2 3">
    <name type="scientific">Nocardioides oceani</name>
    <dbReference type="NCBI Taxonomy" id="3058369"/>
    <lineage>
        <taxon>Bacteria</taxon>
        <taxon>Bacillati</taxon>
        <taxon>Actinomycetota</taxon>
        <taxon>Actinomycetes</taxon>
        <taxon>Propionibacteriales</taxon>
        <taxon>Nocardioidaceae</taxon>
        <taxon>Nocardioides</taxon>
    </lineage>
</organism>